<protein>
    <submittedName>
        <fullName evidence="1">Uncharacterized protein</fullName>
    </submittedName>
</protein>
<dbReference type="OrthoDB" id="5984008at2759"/>
<sequence length="108" mass="12189">ATDLFPLFKLELDPCLPNKSVSGVNGKLWEYIYRGRDTAFILSTFVGQDATIPVCVTWGCIVNQLTLESLYTADRYKYYTMTHAGISDVAEVFDLILKQFGWNKVGLI</sequence>
<comment type="caution">
    <text evidence="1">The sequence shown here is derived from an EMBL/GenBank/DDBJ whole genome shotgun (WGS) entry which is preliminary data.</text>
</comment>
<name>A0A8S4ND06_OWEFU</name>
<dbReference type="Proteomes" id="UP000749559">
    <property type="component" value="Unassembled WGS sequence"/>
</dbReference>
<organism evidence="1 2">
    <name type="scientific">Owenia fusiformis</name>
    <name type="common">Polychaete worm</name>
    <dbReference type="NCBI Taxonomy" id="6347"/>
    <lineage>
        <taxon>Eukaryota</taxon>
        <taxon>Metazoa</taxon>
        <taxon>Spiralia</taxon>
        <taxon>Lophotrochozoa</taxon>
        <taxon>Annelida</taxon>
        <taxon>Polychaeta</taxon>
        <taxon>Sedentaria</taxon>
        <taxon>Canalipalpata</taxon>
        <taxon>Sabellida</taxon>
        <taxon>Oweniida</taxon>
        <taxon>Oweniidae</taxon>
        <taxon>Owenia</taxon>
    </lineage>
</organism>
<dbReference type="EMBL" id="CAIIXF020000003">
    <property type="protein sequence ID" value="CAH1778536.1"/>
    <property type="molecule type" value="Genomic_DNA"/>
</dbReference>
<reference evidence="1" key="1">
    <citation type="submission" date="2022-03" db="EMBL/GenBank/DDBJ databases">
        <authorList>
            <person name="Martin C."/>
        </authorList>
    </citation>
    <scope>NUCLEOTIDE SEQUENCE</scope>
</reference>
<keyword evidence="2" id="KW-1185">Reference proteome</keyword>
<evidence type="ECO:0000313" key="1">
    <source>
        <dbReference type="EMBL" id="CAH1778536.1"/>
    </source>
</evidence>
<accession>A0A8S4ND06</accession>
<gene>
    <name evidence="1" type="ORF">OFUS_LOCUS5444</name>
</gene>
<proteinExistence type="predicted"/>
<feature type="non-terminal residue" evidence="1">
    <location>
        <position position="108"/>
    </location>
</feature>
<dbReference type="AlphaFoldDB" id="A0A8S4ND06"/>
<evidence type="ECO:0000313" key="2">
    <source>
        <dbReference type="Proteomes" id="UP000749559"/>
    </source>
</evidence>
<feature type="non-terminal residue" evidence="1">
    <location>
        <position position="1"/>
    </location>
</feature>